<dbReference type="InterPro" id="IPR000719">
    <property type="entry name" value="Prot_kinase_dom"/>
</dbReference>
<evidence type="ECO:0000313" key="5">
    <source>
        <dbReference type="Proteomes" id="UP001235939"/>
    </source>
</evidence>
<organism evidence="4 5">
    <name type="scientific">Cordylochernes scorpioides</name>
    <dbReference type="NCBI Taxonomy" id="51811"/>
    <lineage>
        <taxon>Eukaryota</taxon>
        <taxon>Metazoa</taxon>
        <taxon>Ecdysozoa</taxon>
        <taxon>Arthropoda</taxon>
        <taxon>Chelicerata</taxon>
        <taxon>Arachnida</taxon>
        <taxon>Pseudoscorpiones</taxon>
        <taxon>Cheliferoidea</taxon>
        <taxon>Chernetidae</taxon>
        <taxon>Cordylochernes</taxon>
    </lineage>
</organism>
<evidence type="ECO:0000259" key="3">
    <source>
        <dbReference type="PROSITE" id="PS50011"/>
    </source>
</evidence>
<dbReference type="PROSITE" id="PS50011">
    <property type="entry name" value="PROTEIN_KINASE_DOM"/>
    <property type="match status" value="1"/>
</dbReference>
<gene>
    <name evidence="4" type="ORF">LAZ67_16001124</name>
</gene>
<dbReference type="PANTHER" id="PTHR11909">
    <property type="entry name" value="CASEIN KINASE-RELATED"/>
    <property type="match status" value="1"/>
</dbReference>
<keyword evidence="5" id="KW-1185">Reference proteome</keyword>
<dbReference type="EMBL" id="CP092878">
    <property type="protein sequence ID" value="UYV78377.1"/>
    <property type="molecule type" value="Genomic_DNA"/>
</dbReference>
<name>A0ABY6LDT2_9ARAC</name>
<dbReference type="Pfam" id="PF00069">
    <property type="entry name" value="Pkinase"/>
    <property type="match status" value="1"/>
</dbReference>
<feature type="compositionally biased region" description="Polar residues" evidence="2">
    <location>
        <begin position="288"/>
        <end position="308"/>
    </location>
</feature>
<evidence type="ECO:0000256" key="2">
    <source>
        <dbReference type="SAM" id="MobiDB-lite"/>
    </source>
</evidence>
<dbReference type="Gene3D" id="1.10.510.10">
    <property type="entry name" value="Transferase(Phosphotransferase) domain 1"/>
    <property type="match status" value="1"/>
</dbReference>
<dbReference type="InterPro" id="IPR050235">
    <property type="entry name" value="CK1_Ser-Thr_kinase"/>
</dbReference>
<proteinExistence type="predicted"/>
<dbReference type="Proteomes" id="UP001235939">
    <property type="component" value="Chromosome 16"/>
</dbReference>
<feature type="region of interest" description="Disordered" evidence="2">
    <location>
        <begin position="284"/>
        <end position="407"/>
    </location>
</feature>
<dbReference type="InterPro" id="IPR011009">
    <property type="entry name" value="Kinase-like_dom_sf"/>
</dbReference>
<evidence type="ECO:0000313" key="4">
    <source>
        <dbReference type="EMBL" id="UYV78377.1"/>
    </source>
</evidence>
<protein>
    <recommendedName>
        <fullName evidence="1">non-specific serine/threonine protein kinase</fullName>
        <ecNumber evidence="1">2.7.11.1</ecNumber>
    </recommendedName>
</protein>
<evidence type="ECO:0000256" key="1">
    <source>
        <dbReference type="ARBA" id="ARBA00012513"/>
    </source>
</evidence>
<dbReference type="PROSITE" id="PS00108">
    <property type="entry name" value="PROTEIN_KINASE_ST"/>
    <property type="match status" value="1"/>
</dbReference>
<dbReference type="SMART" id="SM00220">
    <property type="entry name" value="S_TKc"/>
    <property type="match status" value="1"/>
</dbReference>
<sequence length="407" mass="46365">MPPTSSKWTWLINVEPSNWFYKFNYEVFIALYPCYKPWCCAVDEWMKKKKLNFLGMPRFIGNGSHERGEDKYRFMVMDRFGEDLQKVLDRCKGRFPLKAVYTIGIKVSCQEDCDNGVLQIDVLEYIHQFGYIHADVKPSNLLLGYGPDAEKQVYLVDFGLACKFIVNDKHKEYKEDLRKAHDGTIEYTSRDAHIGVHARRSDLEILGYNLLHWLAGKLPWLDKLKSPVQVAQQKNKALSWLRAGIKEYLQYVVDMGFEDTPNYNHVRDILRTAIKKAGFKDDGLVSFSKESPPTPRKSTGNTPKQQQPKVGAKRKSKDEVPATTPIKKRKPPTTSLVQSTSPKKVFKPTLSTPGRHRGTYYSKASAAARNTPGPLDNPTPAMLQVLNRKKELQTDPGDTSPGLNSQH</sequence>
<dbReference type="InterPro" id="IPR008271">
    <property type="entry name" value="Ser/Thr_kinase_AS"/>
</dbReference>
<reference evidence="4 5" key="1">
    <citation type="submission" date="2022-01" db="EMBL/GenBank/DDBJ databases">
        <title>A chromosomal length assembly of Cordylochernes scorpioides.</title>
        <authorList>
            <person name="Zeh D."/>
            <person name="Zeh J."/>
        </authorList>
    </citation>
    <scope>NUCLEOTIDE SEQUENCE [LARGE SCALE GENOMIC DNA]</scope>
    <source>
        <strain evidence="4">IN4F17</strain>
        <tissue evidence="4">Whole Body</tissue>
    </source>
</reference>
<accession>A0ABY6LDT2</accession>
<feature type="domain" description="Protein kinase" evidence="3">
    <location>
        <begin position="1"/>
        <end position="274"/>
    </location>
</feature>
<dbReference type="SUPFAM" id="SSF56112">
    <property type="entry name" value="Protein kinase-like (PK-like)"/>
    <property type="match status" value="1"/>
</dbReference>
<dbReference type="EC" id="2.7.11.1" evidence="1"/>